<dbReference type="InterPro" id="IPR005150">
    <property type="entry name" value="Cellulose_synth"/>
</dbReference>
<keyword evidence="7" id="KW-0961">Cell wall biogenesis/degradation</keyword>
<keyword evidence="4 8" id="KW-0812">Transmembrane</keyword>
<feature type="transmembrane region" description="Helical" evidence="8">
    <location>
        <begin position="373"/>
        <end position="391"/>
    </location>
</feature>
<evidence type="ECO:0000256" key="7">
    <source>
        <dbReference type="ARBA" id="ARBA00023316"/>
    </source>
</evidence>
<evidence type="ECO:0000256" key="1">
    <source>
        <dbReference type="ARBA" id="ARBA00004127"/>
    </source>
</evidence>
<keyword evidence="5 8" id="KW-1133">Transmembrane helix</keyword>
<evidence type="ECO:0000256" key="3">
    <source>
        <dbReference type="ARBA" id="ARBA00022679"/>
    </source>
</evidence>
<dbReference type="PANTHER" id="PTHR13301">
    <property type="entry name" value="X-BOX TRANSCRIPTION FACTOR-RELATED"/>
    <property type="match status" value="1"/>
</dbReference>
<dbReference type="Proteomes" id="UP000242715">
    <property type="component" value="Unassembled WGS sequence"/>
</dbReference>
<feature type="transmembrane region" description="Helical" evidence="8">
    <location>
        <begin position="342"/>
        <end position="361"/>
    </location>
</feature>
<dbReference type="AlphaFoldDB" id="A0A2Z6LIT7"/>
<dbReference type="Gene3D" id="3.90.550.10">
    <property type="entry name" value="Spore Coat Polysaccharide Biosynthesis Protein SpsA, Chain A"/>
    <property type="match status" value="1"/>
</dbReference>
<dbReference type="GO" id="GO:0071555">
    <property type="term" value="P:cell wall organization"/>
    <property type="evidence" value="ECO:0007669"/>
    <property type="project" value="UniProtKB-KW"/>
</dbReference>
<feature type="transmembrane region" description="Helical" evidence="8">
    <location>
        <begin position="247"/>
        <end position="266"/>
    </location>
</feature>
<evidence type="ECO:0000313" key="9">
    <source>
        <dbReference type="EMBL" id="GAU17125.1"/>
    </source>
</evidence>
<evidence type="ECO:0000313" key="10">
    <source>
        <dbReference type="Proteomes" id="UP000242715"/>
    </source>
</evidence>
<evidence type="ECO:0008006" key="11">
    <source>
        <dbReference type="Google" id="ProtNLM"/>
    </source>
</evidence>
<keyword evidence="10" id="KW-1185">Reference proteome</keyword>
<dbReference type="GO" id="GO:0016760">
    <property type="term" value="F:cellulose synthase (UDP-forming) activity"/>
    <property type="evidence" value="ECO:0007669"/>
    <property type="project" value="InterPro"/>
</dbReference>
<comment type="subcellular location">
    <subcellularLocation>
        <location evidence="1">Endomembrane system</location>
        <topology evidence="1">Multi-pass membrane protein</topology>
    </subcellularLocation>
</comment>
<organism evidence="9 10">
    <name type="scientific">Trifolium subterraneum</name>
    <name type="common">Subterranean clover</name>
    <dbReference type="NCBI Taxonomy" id="3900"/>
    <lineage>
        <taxon>Eukaryota</taxon>
        <taxon>Viridiplantae</taxon>
        <taxon>Streptophyta</taxon>
        <taxon>Embryophyta</taxon>
        <taxon>Tracheophyta</taxon>
        <taxon>Spermatophyta</taxon>
        <taxon>Magnoliopsida</taxon>
        <taxon>eudicotyledons</taxon>
        <taxon>Gunneridae</taxon>
        <taxon>Pentapetalae</taxon>
        <taxon>rosids</taxon>
        <taxon>fabids</taxon>
        <taxon>Fabales</taxon>
        <taxon>Fabaceae</taxon>
        <taxon>Papilionoideae</taxon>
        <taxon>50 kb inversion clade</taxon>
        <taxon>NPAAA clade</taxon>
        <taxon>Hologalegina</taxon>
        <taxon>IRL clade</taxon>
        <taxon>Trifolieae</taxon>
        <taxon>Trifolium</taxon>
    </lineage>
</organism>
<protein>
    <recommendedName>
        <fullName evidence="11">Cellulose synthase-like protein H1</fullName>
    </recommendedName>
</protein>
<evidence type="ECO:0000256" key="6">
    <source>
        <dbReference type="ARBA" id="ARBA00023136"/>
    </source>
</evidence>
<evidence type="ECO:0000256" key="4">
    <source>
        <dbReference type="ARBA" id="ARBA00022692"/>
    </source>
</evidence>
<dbReference type="InterPro" id="IPR029044">
    <property type="entry name" value="Nucleotide-diphossugar_trans"/>
</dbReference>
<sequence length="425" mass="47212">MNVLTRVSGLMTNGPFMLNVDCDMVVNNPKIVQHALCILMDSKNGKDVAFVQCFQQFYDGIKDDPFGNQWVAAFEYIIRGMGGLQGPFYGGTNTFHRRNAIYGLYPDELQFGRKGKLAEKILIQQFGSSKEFVKSATHAMEGSDYSTNGISPSNFIEEANRISDCGYENGTDWGKQMGWLYGSISEDVPTGLNMQKKGWRSECCTPDQTAFTGCAPGGFLTTMIQQKRWSSGLTVVFFSKHSPGPGMWIPLTLFVIYNMHTLQEYLSKGMSLRCWWNNQRMITIRSTSVWFIGFLSAMIKLLGISDTVFEVTQKENPTSGAAAAGDDDADAGRFTFDESPNFVVGTTILLVQLTALVVKILGVQLETHSGNECGIGELMCSVYLVVCYWPFLKGLFARGKYGIPMSTIFKSALLAFIFVRFCRVA</sequence>
<dbReference type="Pfam" id="PF03552">
    <property type="entry name" value="Cellulose_synt"/>
    <property type="match status" value="3"/>
</dbReference>
<accession>A0A2Z6LIT7</accession>
<dbReference type="GO" id="GO:0030244">
    <property type="term" value="P:cellulose biosynthetic process"/>
    <property type="evidence" value="ECO:0007669"/>
    <property type="project" value="InterPro"/>
</dbReference>
<gene>
    <name evidence="9" type="ORF">TSUD_106240</name>
</gene>
<dbReference type="GO" id="GO:0016020">
    <property type="term" value="C:membrane"/>
    <property type="evidence" value="ECO:0007669"/>
    <property type="project" value="InterPro"/>
</dbReference>
<evidence type="ECO:0000256" key="5">
    <source>
        <dbReference type="ARBA" id="ARBA00022989"/>
    </source>
</evidence>
<reference evidence="10" key="1">
    <citation type="journal article" date="2017" name="Front. Plant Sci.">
        <title>Climate Clever Clovers: New Paradigm to Reduce the Environmental Footprint of Ruminants by Breeding Low Methanogenic Forages Utilizing Haplotype Variation.</title>
        <authorList>
            <person name="Kaur P."/>
            <person name="Appels R."/>
            <person name="Bayer P.E."/>
            <person name="Keeble-Gagnere G."/>
            <person name="Wang J."/>
            <person name="Hirakawa H."/>
            <person name="Shirasawa K."/>
            <person name="Vercoe P."/>
            <person name="Stefanova K."/>
            <person name="Durmic Z."/>
            <person name="Nichols P."/>
            <person name="Revell C."/>
            <person name="Isobe S.N."/>
            <person name="Edwards D."/>
            <person name="Erskine W."/>
        </authorList>
    </citation>
    <scope>NUCLEOTIDE SEQUENCE [LARGE SCALE GENOMIC DNA]</scope>
    <source>
        <strain evidence="10">cv. Daliak</strain>
    </source>
</reference>
<keyword evidence="3" id="KW-0808">Transferase</keyword>
<dbReference type="GO" id="GO:0012505">
    <property type="term" value="C:endomembrane system"/>
    <property type="evidence" value="ECO:0007669"/>
    <property type="project" value="UniProtKB-SubCell"/>
</dbReference>
<keyword evidence="6 8" id="KW-0472">Membrane</keyword>
<feature type="transmembrane region" description="Helical" evidence="8">
    <location>
        <begin position="287"/>
        <end position="305"/>
    </location>
</feature>
<evidence type="ECO:0000256" key="8">
    <source>
        <dbReference type="SAM" id="Phobius"/>
    </source>
</evidence>
<name>A0A2Z6LIT7_TRISU</name>
<keyword evidence="2" id="KW-0328">Glycosyltransferase</keyword>
<evidence type="ECO:0000256" key="2">
    <source>
        <dbReference type="ARBA" id="ARBA00022676"/>
    </source>
</evidence>
<dbReference type="OrthoDB" id="72851at2759"/>
<proteinExistence type="predicted"/>
<dbReference type="EMBL" id="DF973166">
    <property type="protein sequence ID" value="GAU17125.1"/>
    <property type="molecule type" value="Genomic_DNA"/>
</dbReference>
<feature type="transmembrane region" description="Helical" evidence="8">
    <location>
        <begin position="403"/>
        <end position="422"/>
    </location>
</feature>